<dbReference type="InterPro" id="IPR011766">
    <property type="entry name" value="TPP_enzyme_TPP-bd"/>
</dbReference>
<dbReference type="CDD" id="cd00568">
    <property type="entry name" value="TPP_enzymes"/>
    <property type="match status" value="1"/>
</dbReference>
<evidence type="ECO:0000256" key="10">
    <source>
        <dbReference type="ARBA" id="ARBA00023052"/>
    </source>
</evidence>
<evidence type="ECO:0000256" key="6">
    <source>
        <dbReference type="ARBA" id="ARBA00013145"/>
    </source>
</evidence>
<evidence type="ECO:0000256" key="7">
    <source>
        <dbReference type="ARBA" id="ARBA00022630"/>
    </source>
</evidence>
<keyword evidence="7" id="KW-0285">Flavoprotein</keyword>
<keyword evidence="9" id="KW-0274">FAD</keyword>
<dbReference type="InterPro" id="IPR029035">
    <property type="entry name" value="DHS-like_NAD/FAD-binding_dom"/>
</dbReference>
<dbReference type="EC" id="2.2.1.6" evidence="6"/>
<organism evidence="17 18">
    <name type="scientific">Mycolicibacterium litorale</name>
    <dbReference type="NCBI Taxonomy" id="758802"/>
    <lineage>
        <taxon>Bacteria</taxon>
        <taxon>Bacillati</taxon>
        <taxon>Actinomycetota</taxon>
        <taxon>Actinomycetes</taxon>
        <taxon>Mycobacteriales</taxon>
        <taxon>Mycobacteriaceae</taxon>
        <taxon>Mycolicibacterium</taxon>
    </lineage>
</organism>
<dbReference type="InterPro" id="IPR000399">
    <property type="entry name" value="TPP-bd_CS"/>
</dbReference>
<evidence type="ECO:0000259" key="15">
    <source>
        <dbReference type="Pfam" id="PF02775"/>
    </source>
</evidence>
<dbReference type="GO" id="GO:0009099">
    <property type="term" value="P:L-valine biosynthetic process"/>
    <property type="evidence" value="ECO:0007669"/>
    <property type="project" value="UniProtKB-UniPathway"/>
</dbReference>
<gene>
    <name evidence="17" type="ORF">NIIDNTM18_10620</name>
</gene>
<dbReference type="Pfam" id="PF02775">
    <property type="entry name" value="TPP_enzyme_C"/>
    <property type="match status" value="1"/>
</dbReference>
<comment type="catalytic activity">
    <reaction evidence="12">
        <text>2 pyruvate + H(+) = (2S)-2-acetolactate + CO2</text>
        <dbReference type="Rhea" id="RHEA:25249"/>
        <dbReference type="ChEBI" id="CHEBI:15361"/>
        <dbReference type="ChEBI" id="CHEBI:15378"/>
        <dbReference type="ChEBI" id="CHEBI:16526"/>
        <dbReference type="ChEBI" id="CHEBI:58476"/>
        <dbReference type="EC" id="2.2.1.6"/>
    </reaction>
</comment>
<dbReference type="GO" id="GO:0030976">
    <property type="term" value="F:thiamine pyrophosphate binding"/>
    <property type="evidence" value="ECO:0007669"/>
    <property type="project" value="InterPro"/>
</dbReference>
<feature type="domain" description="Thiamine pyrophosphate enzyme central" evidence="14">
    <location>
        <begin position="203"/>
        <end position="343"/>
    </location>
</feature>
<feature type="domain" description="Thiamine pyrophosphate enzyme TPP-binding" evidence="15">
    <location>
        <begin position="405"/>
        <end position="560"/>
    </location>
</feature>
<dbReference type="Gene3D" id="3.40.50.970">
    <property type="match status" value="2"/>
</dbReference>
<evidence type="ECO:0000256" key="12">
    <source>
        <dbReference type="ARBA" id="ARBA00048670"/>
    </source>
</evidence>
<dbReference type="GO" id="GO:0009097">
    <property type="term" value="P:isoleucine biosynthetic process"/>
    <property type="evidence" value="ECO:0007669"/>
    <property type="project" value="UniProtKB-UniPathway"/>
</dbReference>
<dbReference type="CDD" id="cd07035">
    <property type="entry name" value="TPP_PYR_POX_like"/>
    <property type="match status" value="1"/>
</dbReference>
<dbReference type="Gene3D" id="3.40.50.1220">
    <property type="entry name" value="TPP-binding domain"/>
    <property type="match status" value="1"/>
</dbReference>
<evidence type="ECO:0000256" key="1">
    <source>
        <dbReference type="ARBA" id="ARBA00001946"/>
    </source>
</evidence>
<evidence type="ECO:0000256" key="13">
    <source>
        <dbReference type="RuleBase" id="RU362132"/>
    </source>
</evidence>
<dbReference type="EMBL" id="AP023287">
    <property type="protein sequence ID" value="BCI51784.1"/>
    <property type="molecule type" value="Genomic_DNA"/>
</dbReference>
<dbReference type="AlphaFoldDB" id="A0A6S6NZ74"/>
<keyword evidence="11" id="KW-0100">Branched-chain amino acid biosynthesis</keyword>
<dbReference type="InterPro" id="IPR012001">
    <property type="entry name" value="Thiamin_PyroP_enz_TPP-bd_dom"/>
</dbReference>
<evidence type="ECO:0000256" key="8">
    <source>
        <dbReference type="ARBA" id="ARBA00022723"/>
    </source>
</evidence>
<evidence type="ECO:0000256" key="2">
    <source>
        <dbReference type="ARBA" id="ARBA00001964"/>
    </source>
</evidence>
<comment type="cofactor">
    <cofactor evidence="1">
        <name>Mg(2+)</name>
        <dbReference type="ChEBI" id="CHEBI:18420"/>
    </cofactor>
</comment>
<dbReference type="GO" id="GO:0050660">
    <property type="term" value="F:flavin adenine dinucleotide binding"/>
    <property type="evidence" value="ECO:0007669"/>
    <property type="project" value="TreeGrafter"/>
</dbReference>
<evidence type="ECO:0000259" key="14">
    <source>
        <dbReference type="Pfam" id="PF00205"/>
    </source>
</evidence>
<name>A0A6S6NZ74_9MYCO</name>
<reference evidence="17 18" key="1">
    <citation type="submission" date="2020-07" db="EMBL/GenBank/DDBJ databases">
        <title>Complete genome sequence of Mycolicibacterium litorale like strain isolated from cardiac implantable electronic device infection.</title>
        <authorList>
            <person name="Fukano H."/>
            <person name="Miyama H."/>
            <person name="Hoshino Y."/>
        </authorList>
    </citation>
    <scope>NUCLEOTIDE SEQUENCE [LARGE SCALE GENOMIC DNA]</scope>
    <source>
        <strain evidence="17 18">NIIDNTM18</strain>
    </source>
</reference>
<dbReference type="InterPro" id="IPR029061">
    <property type="entry name" value="THDP-binding"/>
</dbReference>
<evidence type="ECO:0000256" key="11">
    <source>
        <dbReference type="ARBA" id="ARBA00023304"/>
    </source>
</evidence>
<dbReference type="InterPro" id="IPR012000">
    <property type="entry name" value="Thiamin_PyroP_enz_cen_dom"/>
</dbReference>
<sequence>MKEEEMQMRMVDALAEWFEAAGVTHYYGYCGGAVWPLMDALVDHPNMHGVQAKHESHAVHQADIHYRVNGAIAPVIVTKGPGLLNCVGGVASAMHDAIPMLVIAGSGPTHFLGKAGMQELFYSGYDDAVPVLRPITKGSWLVVRPDTAIDTFNHAMRVATSGRPGPVFIQIPLDVQLGLIEGEVEAPVRRSVRQRTRVDSADIAEAEALLKDAKRPVLLAGGGLVRSEGGAAALKGFAEQRGVPVITTLPGKGLVDEEHELSLGCVGRSGTECAARATREADLVIALGARFSDNHTVNWRKGAIYDMEQTKLIQVNVDPEEIGRNYSVDLGLVGDSAAFLEDLLVAGDGAPDAYGDWVSTVKEFKREWRESIQSVLTAPTSPIHPGRMCHEIGELLADRGRVFCDIGDVIQYAEPYMTIRRPGAWHISPGMAEMGWAAQGAIGACLAAPGEPAVALTGDGAFMMGPQAVATAVEQGLPVIWVILNNLELGIERKGANGKFGRSHPWYSFTIAGSGEPYTPDYAAMARSFGADGERIDETGQFRPALEKALVSGRPTVLDVAVDTSIPSYFTKGLDRAYPDTWGESYPSYGGLKLAR</sequence>
<protein>
    <recommendedName>
        <fullName evidence="6">acetolactate synthase</fullName>
        <ecNumber evidence="6">2.2.1.6</ecNumber>
    </recommendedName>
</protein>
<evidence type="ECO:0000256" key="4">
    <source>
        <dbReference type="ARBA" id="ARBA00005025"/>
    </source>
</evidence>
<evidence type="ECO:0000256" key="5">
    <source>
        <dbReference type="ARBA" id="ARBA00007812"/>
    </source>
</evidence>
<dbReference type="UniPathway" id="UPA00049">
    <property type="reaction ID" value="UER00059"/>
</dbReference>
<dbReference type="Proteomes" id="UP000515734">
    <property type="component" value="Chromosome"/>
</dbReference>
<dbReference type="PROSITE" id="PS00187">
    <property type="entry name" value="TPP_ENZYMES"/>
    <property type="match status" value="1"/>
</dbReference>
<keyword evidence="10 13" id="KW-0786">Thiamine pyrophosphate</keyword>
<dbReference type="PANTHER" id="PTHR18968:SF166">
    <property type="entry name" value="2-HYDROXYACYL-COA LYASE 2"/>
    <property type="match status" value="1"/>
</dbReference>
<dbReference type="Pfam" id="PF02776">
    <property type="entry name" value="TPP_enzyme_N"/>
    <property type="match status" value="1"/>
</dbReference>
<feature type="domain" description="Thiamine pyrophosphate enzyme N-terminal TPP-binding" evidence="16">
    <location>
        <begin position="8"/>
        <end position="120"/>
    </location>
</feature>
<evidence type="ECO:0000259" key="16">
    <source>
        <dbReference type="Pfam" id="PF02776"/>
    </source>
</evidence>
<keyword evidence="11" id="KW-0028">Amino-acid biosynthesis</keyword>
<proteinExistence type="inferred from homology"/>
<evidence type="ECO:0000256" key="3">
    <source>
        <dbReference type="ARBA" id="ARBA00004974"/>
    </source>
</evidence>
<comment type="similarity">
    <text evidence="5 13">Belongs to the TPP enzyme family.</text>
</comment>
<dbReference type="GO" id="GO:0000287">
    <property type="term" value="F:magnesium ion binding"/>
    <property type="evidence" value="ECO:0007669"/>
    <property type="project" value="InterPro"/>
</dbReference>
<evidence type="ECO:0000256" key="9">
    <source>
        <dbReference type="ARBA" id="ARBA00022827"/>
    </source>
</evidence>
<dbReference type="GO" id="GO:0003984">
    <property type="term" value="F:acetolactate synthase activity"/>
    <property type="evidence" value="ECO:0007669"/>
    <property type="project" value="UniProtKB-EC"/>
</dbReference>
<comment type="pathway">
    <text evidence="3">Amino-acid biosynthesis; L-isoleucine biosynthesis; L-isoleucine from 2-oxobutanoate: step 1/4.</text>
</comment>
<dbReference type="SUPFAM" id="SSF52518">
    <property type="entry name" value="Thiamin diphosphate-binding fold (THDP-binding)"/>
    <property type="match status" value="2"/>
</dbReference>
<dbReference type="Pfam" id="PF00205">
    <property type="entry name" value="TPP_enzyme_M"/>
    <property type="match status" value="1"/>
</dbReference>
<dbReference type="PANTHER" id="PTHR18968">
    <property type="entry name" value="THIAMINE PYROPHOSPHATE ENZYMES"/>
    <property type="match status" value="1"/>
</dbReference>
<keyword evidence="8" id="KW-0479">Metal-binding</keyword>
<evidence type="ECO:0000313" key="18">
    <source>
        <dbReference type="Proteomes" id="UP000515734"/>
    </source>
</evidence>
<dbReference type="UniPathway" id="UPA00047">
    <property type="reaction ID" value="UER00055"/>
</dbReference>
<dbReference type="GO" id="GO:0005948">
    <property type="term" value="C:acetolactate synthase complex"/>
    <property type="evidence" value="ECO:0007669"/>
    <property type="project" value="TreeGrafter"/>
</dbReference>
<dbReference type="SUPFAM" id="SSF52467">
    <property type="entry name" value="DHS-like NAD/FAD-binding domain"/>
    <property type="match status" value="1"/>
</dbReference>
<dbReference type="InterPro" id="IPR045229">
    <property type="entry name" value="TPP_enz"/>
</dbReference>
<comment type="pathway">
    <text evidence="4">Amino-acid biosynthesis; L-valine biosynthesis; L-valine from pyruvate: step 1/4.</text>
</comment>
<comment type="cofactor">
    <cofactor evidence="2">
        <name>thiamine diphosphate</name>
        <dbReference type="ChEBI" id="CHEBI:58937"/>
    </cofactor>
</comment>
<evidence type="ECO:0000313" key="17">
    <source>
        <dbReference type="EMBL" id="BCI51784.1"/>
    </source>
</evidence>
<accession>A0A6S6NZ74</accession>